<keyword evidence="4" id="KW-0010">Activator</keyword>
<dbReference type="SUPFAM" id="SSF46785">
    <property type="entry name" value="Winged helix' DNA-binding domain"/>
    <property type="match status" value="1"/>
</dbReference>
<dbReference type="InterPro" id="IPR000847">
    <property type="entry name" value="LysR_HTH_N"/>
</dbReference>
<dbReference type="InterPro" id="IPR036390">
    <property type="entry name" value="WH_DNA-bd_sf"/>
</dbReference>
<evidence type="ECO:0000259" key="6">
    <source>
        <dbReference type="PROSITE" id="PS50931"/>
    </source>
</evidence>
<organism evidence="7 8">
    <name type="scientific">Pigmentiphaga soli</name>
    <dbReference type="NCBI Taxonomy" id="1007095"/>
    <lineage>
        <taxon>Bacteria</taxon>
        <taxon>Pseudomonadati</taxon>
        <taxon>Pseudomonadota</taxon>
        <taxon>Betaproteobacteria</taxon>
        <taxon>Burkholderiales</taxon>
        <taxon>Alcaligenaceae</taxon>
        <taxon>Pigmentiphaga</taxon>
    </lineage>
</organism>
<dbReference type="Pfam" id="PF03466">
    <property type="entry name" value="LysR_substrate"/>
    <property type="match status" value="1"/>
</dbReference>
<dbReference type="PANTHER" id="PTHR30293:SF0">
    <property type="entry name" value="NITROGEN ASSIMILATION REGULATORY PROTEIN NAC"/>
    <property type="match status" value="1"/>
</dbReference>
<reference evidence="8" key="1">
    <citation type="journal article" date="2019" name="Int. J. Syst. Evol. Microbiol.">
        <title>The Global Catalogue of Microorganisms (GCM) 10K type strain sequencing project: providing services to taxonomists for standard genome sequencing and annotation.</title>
        <authorList>
            <consortium name="The Broad Institute Genomics Platform"/>
            <consortium name="The Broad Institute Genome Sequencing Center for Infectious Disease"/>
            <person name="Wu L."/>
            <person name="Ma J."/>
        </authorList>
    </citation>
    <scope>NUCLEOTIDE SEQUENCE [LARGE SCALE GENOMIC DNA]</scope>
    <source>
        <strain evidence="8">JCM 17666</strain>
    </source>
</reference>
<protein>
    <submittedName>
        <fullName evidence="7">LysR family transcriptional regulator</fullName>
    </submittedName>
</protein>
<dbReference type="PROSITE" id="PS50931">
    <property type="entry name" value="HTH_LYSR"/>
    <property type="match status" value="1"/>
</dbReference>
<comment type="similarity">
    <text evidence="1">Belongs to the LysR transcriptional regulatory family.</text>
</comment>
<feature type="domain" description="HTH lysR-type" evidence="6">
    <location>
        <begin position="1"/>
        <end position="58"/>
    </location>
</feature>
<evidence type="ECO:0000313" key="8">
    <source>
        <dbReference type="Proteomes" id="UP001501671"/>
    </source>
</evidence>
<comment type="caution">
    <text evidence="7">The sequence shown here is derived from an EMBL/GenBank/DDBJ whole genome shotgun (WGS) entry which is preliminary data.</text>
</comment>
<keyword evidence="3" id="KW-0238">DNA-binding</keyword>
<name>A0ABP8H208_9BURK</name>
<evidence type="ECO:0000313" key="7">
    <source>
        <dbReference type="EMBL" id="GAA4333294.1"/>
    </source>
</evidence>
<evidence type="ECO:0000256" key="3">
    <source>
        <dbReference type="ARBA" id="ARBA00023125"/>
    </source>
</evidence>
<dbReference type="PANTHER" id="PTHR30293">
    <property type="entry name" value="TRANSCRIPTIONAL REGULATORY PROTEIN NAC-RELATED"/>
    <property type="match status" value="1"/>
</dbReference>
<dbReference type="InterPro" id="IPR036388">
    <property type="entry name" value="WH-like_DNA-bd_sf"/>
</dbReference>
<dbReference type="SUPFAM" id="SSF53850">
    <property type="entry name" value="Periplasmic binding protein-like II"/>
    <property type="match status" value="1"/>
</dbReference>
<sequence length="309" mass="33891">MEIRQVQYFLCLYEERSVTRAARRLNIVQPALSMQIARLENELGQQLFLRTKRGVEPTAEGRQMYRLFLPILGDFTRAREQMMNSSGELTGQVRVGTVASISQGVLVGALLEFSAAHPKVGLMLTDGYSGGLADAVAGTQLDAAITNKPRRSLSLNTEVIVEEDLVLITGLSHPALPPEVPFRHLSSLRMALPTRQHGLRLIIENFAQAEEVDLSPAVEIDSIGTILRLVHESDFATLLPRIAVRRLLRRPAYRCHAIVSPVLRRQLVCVTHPRNPVSVATSAFLAVLTRHIREAAEGATEAIAATGAG</sequence>
<keyword evidence="8" id="KW-1185">Reference proteome</keyword>
<dbReference type="Proteomes" id="UP001501671">
    <property type="component" value="Unassembled WGS sequence"/>
</dbReference>
<evidence type="ECO:0000256" key="4">
    <source>
        <dbReference type="ARBA" id="ARBA00023159"/>
    </source>
</evidence>
<evidence type="ECO:0000256" key="1">
    <source>
        <dbReference type="ARBA" id="ARBA00009437"/>
    </source>
</evidence>
<dbReference type="Pfam" id="PF00126">
    <property type="entry name" value="HTH_1"/>
    <property type="match status" value="1"/>
</dbReference>
<dbReference type="RefSeq" id="WP_345249745.1">
    <property type="nucleotide sequence ID" value="NZ_BAABFO010000010.1"/>
</dbReference>
<evidence type="ECO:0000256" key="2">
    <source>
        <dbReference type="ARBA" id="ARBA00023015"/>
    </source>
</evidence>
<dbReference type="Gene3D" id="3.40.190.290">
    <property type="match status" value="1"/>
</dbReference>
<proteinExistence type="inferred from homology"/>
<accession>A0ABP8H208</accession>
<dbReference type="EMBL" id="BAABFO010000010">
    <property type="protein sequence ID" value="GAA4333294.1"/>
    <property type="molecule type" value="Genomic_DNA"/>
</dbReference>
<dbReference type="Gene3D" id="1.10.10.10">
    <property type="entry name" value="Winged helix-like DNA-binding domain superfamily/Winged helix DNA-binding domain"/>
    <property type="match status" value="1"/>
</dbReference>
<keyword evidence="5" id="KW-0804">Transcription</keyword>
<gene>
    <name evidence="7" type="ORF">GCM10023144_24420</name>
</gene>
<evidence type="ECO:0000256" key="5">
    <source>
        <dbReference type="ARBA" id="ARBA00023163"/>
    </source>
</evidence>
<dbReference type="PRINTS" id="PR00039">
    <property type="entry name" value="HTHLYSR"/>
</dbReference>
<keyword evidence="2" id="KW-0805">Transcription regulation</keyword>
<dbReference type="InterPro" id="IPR005119">
    <property type="entry name" value="LysR_subst-bd"/>
</dbReference>